<feature type="compositionally biased region" description="Low complexity" evidence="2">
    <location>
        <begin position="140"/>
        <end position="160"/>
    </location>
</feature>
<dbReference type="Gene3D" id="3.30.1330.60">
    <property type="entry name" value="OmpA-like domain"/>
    <property type="match status" value="1"/>
</dbReference>
<feature type="compositionally biased region" description="Low complexity" evidence="2">
    <location>
        <begin position="372"/>
        <end position="384"/>
    </location>
</feature>
<dbReference type="AlphaFoldDB" id="A0A8G2BNT9"/>
<dbReference type="InterPro" id="IPR050330">
    <property type="entry name" value="Bact_OuterMem_StrucFunc"/>
</dbReference>
<dbReference type="RefSeq" id="WP_093153655.1">
    <property type="nucleotide sequence ID" value="NZ_FNBW01000016.1"/>
</dbReference>
<accession>A0A8G2BNT9</accession>
<keyword evidence="5" id="KW-1185">Reference proteome</keyword>
<organism evidence="4 5">
    <name type="scientific">Thalassobaculum litoreum DSM 18839</name>
    <dbReference type="NCBI Taxonomy" id="1123362"/>
    <lineage>
        <taxon>Bacteria</taxon>
        <taxon>Pseudomonadati</taxon>
        <taxon>Pseudomonadota</taxon>
        <taxon>Alphaproteobacteria</taxon>
        <taxon>Rhodospirillales</taxon>
        <taxon>Thalassobaculaceae</taxon>
        <taxon>Thalassobaculum</taxon>
    </lineage>
</organism>
<evidence type="ECO:0000259" key="3">
    <source>
        <dbReference type="PROSITE" id="PS51123"/>
    </source>
</evidence>
<dbReference type="CDD" id="cd07185">
    <property type="entry name" value="OmpA_C-like"/>
    <property type="match status" value="1"/>
</dbReference>
<feature type="compositionally biased region" description="Polar residues" evidence="2">
    <location>
        <begin position="286"/>
        <end position="312"/>
    </location>
</feature>
<name>A0A8G2BNT9_9PROT</name>
<evidence type="ECO:0000313" key="5">
    <source>
        <dbReference type="Proteomes" id="UP000198615"/>
    </source>
</evidence>
<dbReference type="InterPro" id="IPR006665">
    <property type="entry name" value="OmpA-like"/>
</dbReference>
<dbReference type="PANTHER" id="PTHR30329">
    <property type="entry name" value="STATOR ELEMENT OF FLAGELLAR MOTOR COMPLEX"/>
    <property type="match status" value="1"/>
</dbReference>
<feature type="compositionally biased region" description="Low complexity" evidence="2">
    <location>
        <begin position="349"/>
        <end position="365"/>
    </location>
</feature>
<dbReference type="OrthoDB" id="8438623at2"/>
<evidence type="ECO:0000313" key="4">
    <source>
        <dbReference type="EMBL" id="SDG40079.1"/>
    </source>
</evidence>
<dbReference type="SUPFAM" id="SSF103088">
    <property type="entry name" value="OmpA-like"/>
    <property type="match status" value="1"/>
</dbReference>
<dbReference type="PANTHER" id="PTHR30329:SF21">
    <property type="entry name" value="LIPOPROTEIN YIAD-RELATED"/>
    <property type="match status" value="1"/>
</dbReference>
<keyword evidence="1" id="KW-0472">Membrane</keyword>
<evidence type="ECO:0000256" key="1">
    <source>
        <dbReference type="PROSITE-ProRule" id="PRU00473"/>
    </source>
</evidence>
<dbReference type="Proteomes" id="UP000198615">
    <property type="component" value="Unassembled WGS sequence"/>
</dbReference>
<reference evidence="4 5" key="1">
    <citation type="submission" date="2016-10" db="EMBL/GenBank/DDBJ databases">
        <authorList>
            <person name="Varghese N."/>
            <person name="Submissions S."/>
        </authorList>
    </citation>
    <scope>NUCLEOTIDE SEQUENCE [LARGE SCALE GENOMIC DNA]</scope>
    <source>
        <strain evidence="4 5">DSM 18839</strain>
    </source>
</reference>
<comment type="caution">
    <text evidence="4">The sequence shown here is derived from an EMBL/GenBank/DDBJ whole genome shotgun (WGS) entry which is preliminary data.</text>
</comment>
<dbReference type="InterPro" id="IPR036737">
    <property type="entry name" value="OmpA-like_sf"/>
</dbReference>
<feature type="region of interest" description="Disordered" evidence="2">
    <location>
        <begin position="119"/>
        <end position="403"/>
    </location>
</feature>
<feature type="domain" description="OmpA-like" evidence="3">
    <location>
        <begin position="416"/>
        <end position="537"/>
    </location>
</feature>
<dbReference type="PROSITE" id="PS51123">
    <property type="entry name" value="OMPA_2"/>
    <property type="match status" value="1"/>
</dbReference>
<evidence type="ECO:0000256" key="2">
    <source>
        <dbReference type="SAM" id="MobiDB-lite"/>
    </source>
</evidence>
<feature type="region of interest" description="Disordered" evidence="2">
    <location>
        <begin position="59"/>
        <end position="107"/>
    </location>
</feature>
<dbReference type="GO" id="GO:0016020">
    <property type="term" value="C:membrane"/>
    <property type="evidence" value="ECO:0007669"/>
    <property type="project" value="UniProtKB-UniRule"/>
</dbReference>
<dbReference type="Pfam" id="PF00691">
    <property type="entry name" value="OmpA"/>
    <property type="match status" value="1"/>
</dbReference>
<feature type="compositionally biased region" description="Low complexity" evidence="2">
    <location>
        <begin position="268"/>
        <end position="279"/>
    </location>
</feature>
<gene>
    <name evidence="4" type="ORF">SAMN05660686_04278</name>
</gene>
<sequence>MVETTKKNGSGFVGPNGAMRRRVSASPVITLAAVLVLAGCSSVPDALNPVEWYEGTTDTVGGWFSDDEQQTAASSDAASSGASTADKPFPNLASVPERPTPSTTAEERDAIQQGLVADRDSARYTDSADASAPAAPPKPRASASQTGAQQSSAQQTAALPASPPPRATVNAPEPRAASNQAAVTKSSAPPPAPTVATPAPVPDSAPEPMASRPAPSSGETSGLWPHRPAPERDSITPVTTGKVSDAHSTVKENPNAPTRALASEPRMAATASGATADAARSPVPSPSATGRSLDSAGNQSTARTTLPPSATTEEGPEITRTLVSTRTVERTADGEIANETVTRPGGTSGSTAVSGAAPNAPAPTVATPPPARSSAPDQQASAPAPSAPPMPATDSAADQSPSVIVDGPALDQYQMGFTGPAYLVGTVNFAHGSSALSADDMDMVRSIASAAQETDAFIRVIGHASARTAEMELSSHELVNFQESMARAERVGEALVQAGVPRERVLVEAMSASQPLFYESMPSGEAGNRRAEILFQY</sequence>
<proteinExistence type="predicted"/>
<dbReference type="EMBL" id="FNBW01000016">
    <property type="protein sequence ID" value="SDG40079.1"/>
    <property type="molecule type" value="Genomic_DNA"/>
</dbReference>
<feature type="compositionally biased region" description="Pro residues" evidence="2">
    <location>
        <begin position="188"/>
        <end position="205"/>
    </location>
</feature>
<feature type="compositionally biased region" description="Low complexity" evidence="2">
    <location>
        <begin position="70"/>
        <end position="86"/>
    </location>
</feature>
<protein>
    <submittedName>
        <fullName evidence="4">Outer membrane protein OmpA</fullName>
    </submittedName>
</protein>